<reference evidence="21" key="1">
    <citation type="journal article" date="2010" name="Genome Biol.">
        <title>Genome sequence of the necrotrophic plant pathogen Pythium ultimum reveals original pathogenicity mechanisms and effector repertoire.</title>
        <authorList>
            <person name="Levesque C.A."/>
            <person name="Brouwer H."/>
            <person name="Cano L."/>
            <person name="Hamilton J.P."/>
            <person name="Holt C."/>
            <person name="Huitema E."/>
            <person name="Raffaele S."/>
            <person name="Robideau G.P."/>
            <person name="Thines M."/>
            <person name="Win J."/>
            <person name="Zerillo M.M."/>
            <person name="Beakes G.W."/>
            <person name="Boore J.L."/>
            <person name="Busam D."/>
            <person name="Dumas B."/>
            <person name="Ferriera S."/>
            <person name="Fuerstenberg S.I."/>
            <person name="Gachon C.M."/>
            <person name="Gaulin E."/>
            <person name="Govers F."/>
            <person name="Grenville-Briggs L."/>
            <person name="Horner N."/>
            <person name="Hostetler J."/>
            <person name="Jiang R.H."/>
            <person name="Johnson J."/>
            <person name="Krajaejun T."/>
            <person name="Lin H."/>
            <person name="Meijer H.J."/>
            <person name="Moore B."/>
            <person name="Morris P."/>
            <person name="Phuntmart V."/>
            <person name="Puiu D."/>
            <person name="Shetty J."/>
            <person name="Stajich J.E."/>
            <person name="Tripathy S."/>
            <person name="Wawra S."/>
            <person name="van West P."/>
            <person name="Whitty B.R."/>
            <person name="Coutinho P.M."/>
            <person name="Henrissat B."/>
            <person name="Martin F."/>
            <person name="Thomas P.D."/>
            <person name="Tyler B.M."/>
            <person name="De Vries R.P."/>
            <person name="Kamoun S."/>
            <person name="Yandell M."/>
            <person name="Tisserat N."/>
            <person name="Buell C.R."/>
        </authorList>
    </citation>
    <scope>NUCLEOTIDE SEQUENCE</scope>
    <source>
        <strain evidence="21">DAOM:BR144</strain>
    </source>
</reference>
<evidence type="ECO:0000256" key="17">
    <source>
        <dbReference type="PIRNR" id="PIRNR000848"/>
    </source>
</evidence>
<dbReference type="FunFam" id="1.20.120.1760:FF:000003">
    <property type="entry name" value="CDP-diacylglycerol--inositol 3-phosphatidyltransferase"/>
    <property type="match status" value="1"/>
</dbReference>
<dbReference type="InterPro" id="IPR014387">
    <property type="entry name" value="CDP_diag_ino_3_P_euk"/>
</dbReference>
<evidence type="ECO:0000256" key="12">
    <source>
        <dbReference type="ARBA" id="ARBA00023098"/>
    </source>
</evidence>
<evidence type="ECO:0000313" key="21">
    <source>
        <dbReference type="Proteomes" id="UP000019132"/>
    </source>
</evidence>
<keyword evidence="13 17" id="KW-0472">Membrane</keyword>
<dbReference type="InParanoid" id="K3WA89"/>
<dbReference type="EC" id="2.7.8.11" evidence="5 17"/>
<keyword evidence="9" id="KW-0479">Metal-binding</keyword>
<protein>
    <recommendedName>
        <fullName evidence="5 17">CDP-diacylglycerol--inositol 3-phosphatidyltransferase</fullName>
        <ecNumber evidence="5 17">2.7.8.11</ecNumber>
    </recommendedName>
</protein>
<keyword evidence="12 17" id="KW-0443">Lipid metabolism</keyword>
<evidence type="ECO:0000256" key="5">
    <source>
        <dbReference type="ARBA" id="ARBA00013212"/>
    </source>
</evidence>
<dbReference type="AlphaFoldDB" id="K3WA89"/>
<dbReference type="InterPro" id="IPR043130">
    <property type="entry name" value="CDP-OH_PTrfase_TM_dom"/>
</dbReference>
<evidence type="ECO:0000256" key="13">
    <source>
        <dbReference type="ARBA" id="ARBA00023136"/>
    </source>
</evidence>
<comment type="similarity">
    <text evidence="4 17 18">Belongs to the CDP-alcohol phosphatidyltransferase class-I family.</text>
</comment>
<dbReference type="eggNOG" id="KOG3240">
    <property type="taxonomic scope" value="Eukaryota"/>
</dbReference>
<evidence type="ECO:0000256" key="19">
    <source>
        <dbReference type="SAM" id="Phobius"/>
    </source>
</evidence>
<evidence type="ECO:0000256" key="6">
    <source>
        <dbReference type="ARBA" id="ARBA00022516"/>
    </source>
</evidence>
<dbReference type="GO" id="GO:0046872">
    <property type="term" value="F:metal ion binding"/>
    <property type="evidence" value="ECO:0007669"/>
    <property type="project" value="UniProtKB-KW"/>
</dbReference>
<dbReference type="PROSITE" id="PS00379">
    <property type="entry name" value="CDP_ALCOHOL_P_TRANSF"/>
    <property type="match status" value="1"/>
</dbReference>
<accession>K3WA89</accession>
<reference evidence="21" key="2">
    <citation type="submission" date="2010-04" db="EMBL/GenBank/DDBJ databases">
        <authorList>
            <person name="Buell R."/>
            <person name="Hamilton J."/>
            <person name="Hostetler J."/>
        </authorList>
    </citation>
    <scope>NUCLEOTIDE SEQUENCE [LARGE SCALE GENOMIC DNA]</scope>
    <source>
        <strain evidence="21">DAOM:BR144</strain>
    </source>
</reference>
<comment type="cofactor">
    <cofactor evidence="2">
        <name>Mg(2+)</name>
        <dbReference type="ChEBI" id="CHEBI:18420"/>
    </cofactor>
</comment>
<sequence length="220" mass="24964">MAVLKKQRTPTDVFFYVPNLIGYLRVGLTAFSLAIALQEKHYKTSIVCYLLSFVCDYFDGFFARWFDQCSNFGAVLDMVTDRCSTAGLLVILSHLYPDYLLAFVFLLILDFSSHWYHMYASKGHHKTVAAERNWLLRVYYGNYPFFGYCCVGTEVFYILLYVLHFNPAALIPLADVPLAHLCYYVCLPACVLKNLINVAQLSSAAHSVAVDDVNTANKSK</sequence>
<dbReference type="HOGENOM" id="CLU_067602_2_0_1"/>
<evidence type="ECO:0000256" key="10">
    <source>
        <dbReference type="ARBA" id="ARBA00022842"/>
    </source>
</evidence>
<dbReference type="Pfam" id="PF01066">
    <property type="entry name" value="CDP-OH_P_transf"/>
    <property type="match status" value="1"/>
</dbReference>
<comment type="subcellular location">
    <subcellularLocation>
        <location evidence="3">Membrane</location>
        <topology evidence="3">Multi-pass membrane protein</topology>
    </subcellularLocation>
</comment>
<keyword evidence="11 19" id="KW-1133">Transmembrane helix</keyword>
<keyword evidence="21" id="KW-1185">Reference proteome</keyword>
<feature type="transmembrane region" description="Helical" evidence="19">
    <location>
        <begin position="20"/>
        <end position="37"/>
    </location>
</feature>
<reference evidence="20" key="3">
    <citation type="submission" date="2015-02" db="UniProtKB">
        <authorList>
            <consortium name="EnsemblProtists"/>
        </authorList>
    </citation>
    <scope>IDENTIFICATION</scope>
    <source>
        <strain evidence="20">DAOM BR144</strain>
    </source>
</reference>
<feature type="transmembrane region" description="Helical" evidence="19">
    <location>
        <begin position="145"/>
        <end position="163"/>
    </location>
</feature>
<dbReference type="FunCoup" id="K3WA89">
    <property type="interactions" value="249"/>
</dbReference>
<dbReference type="OMA" id="AQTYSEN"/>
<organism evidence="20 21">
    <name type="scientific">Globisporangium ultimum (strain ATCC 200006 / CBS 805.95 / DAOM BR144)</name>
    <name type="common">Pythium ultimum</name>
    <dbReference type="NCBI Taxonomy" id="431595"/>
    <lineage>
        <taxon>Eukaryota</taxon>
        <taxon>Sar</taxon>
        <taxon>Stramenopiles</taxon>
        <taxon>Oomycota</taxon>
        <taxon>Peronosporomycetes</taxon>
        <taxon>Pythiales</taxon>
        <taxon>Pythiaceae</taxon>
        <taxon>Globisporangium</taxon>
    </lineage>
</organism>
<dbReference type="PIRSF" id="PIRSF000848">
    <property type="entry name" value="CDP_diag_ino_3_P"/>
    <property type="match status" value="1"/>
</dbReference>
<proteinExistence type="inferred from homology"/>
<feature type="transmembrane region" description="Helical" evidence="19">
    <location>
        <begin position="86"/>
        <end position="109"/>
    </location>
</feature>
<keyword evidence="10" id="KW-0460">Magnesium</keyword>
<dbReference type="GO" id="GO:0005794">
    <property type="term" value="C:Golgi apparatus"/>
    <property type="evidence" value="ECO:0007669"/>
    <property type="project" value="TreeGrafter"/>
</dbReference>
<dbReference type="VEuPathDB" id="FungiDB:PYU1_G001878"/>
<keyword evidence="15" id="KW-0464">Manganese</keyword>
<comment type="cofactor">
    <cofactor evidence="1">
        <name>Mn(2+)</name>
        <dbReference type="ChEBI" id="CHEBI:29035"/>
    </cofactor>
</comment>
<keyword evidence="14 17" id="KW-0594">Phospholipid biosynthesis</keyword>
<dbReference type="GO" id="GO:0016020">
    <property type="term" value="C:membrane"/>
    <property type="evidence" value="ECO:0007669"/>
    <property type="project" value="UniProtKB-SubCell"/>
</dbReference>
<name>K3WA89_GLOUD</name>
<dbReference type="EnsemblProtists" id="PYU1_T001880">
    <property type="protein sequence ID" value="PYU1_T001880"/>
    <property type="gene ID" value="PYU1_G001878"/>
</dbReference>
<evidence type="ECO:0000256" key="4">
    <source>
        <dbReference type="ARBA" id="ARBA00010441"/>
    </source>
</evidence>
<evidence type="ECO:0000256" key="7">
    <source>
        <dbReference type="ARBA" id="ARBA00022679"/>
    </source>
</evidence>
<dbReference type="PANTHER" id="PTHR15362">
    <property type="entry name" value="PHOSPHATIDYLINOSITOL SYNTHASE"/>
    <property type="match status" value="1"/>
</dbReference>
<dbReference type="Proteomes" id="UP000019132">
    <property type="component" value="Unassembled WGS sequence"/>
</dbReference>
<keyword evidence="8 19" id="KW-0812">Transmembrane</keyword>
<evidence type="ECO:0000256" key="11">
    <source>
        <dbReference type="ARBA" id="ARBA00022989"/>
    </source>
</evidence>
<keyword evidence="16 17" id="KW-1208">Phospholipid metabolism</keyword>
<evidence type="ECO:0000256" key="9">
    <source>
        <dbReference type="ARBA" id="ARBA00022723"/>
    </source>
</evidence>
<dbReference type="PANTHER" id="PTHR15362:SF4">
    <property type="entry name" value="CDP-DIACYLGLYCEROL--INOSITOL 3-PHOSPHATIDYLTRANSFERASE"/>
    <property type="match status" value="1"/>
</dbReference>
<evidence type="ECO:0000256" key="3">
    <source>
        <dbReference type="ARBA" id="ARBA00004141"/>
    </source>
</evidence>
<feature type="transmembrane region" description="Helical" evidence="19">
    <location>
        <begin position="46"/>
        <end position="66"/>
    </location>
</feature>
<dbReference type="InterPro" id="IPR000462">
    <property type="entry name" value="CDP-OH_P_trans"/>
</dbReference>
<evidence type="ECO:0000256" key="1">
    <source>
        <dbReference type="ARBA" id="ARBA00001936"/>
    </source>
</evidence>
<dbReference type="EMBL" id="GL376634">
    <property type="status" value="NOT_ANNOTATED_CDS"/>
    <property type="molecule type" value="Genomic_DNA"/>
</dbReference>
<dbReference type="GO" id="GO:0006661">
    <property type="term" value="P:phosphatidylinositol biosynthetic process"/>
    <property type="evidence" value="ECO:0007669"/>
    <property type="project" value="TreeGrafter"/>
</dbReference>
<evidence type="ECO:0000256" key="18">
    <source>
        <dbReference type="RuleBase" id="RU003750"/>
    </source>
</evidence>
<dbReference type="InterPro" id="IPR048254">
    <property type="entry name" value="CDP_ALCOHOL_P_TRANSF_CS"/>
</dbReference>
<keyword evidence="7 17" id="KW-0808">Transferase</keyword>
<evidence type="ECO:0000256" key="16">
    <source>
        <dbReference type="ARBA" id="ARBA00023264"/>
    </source>
</evidence>
<comment type="catalytic activity">
    <reaction evidence="17">
        <text>a CDP-1,2-diacyl-sn-glycerol + myo-inositol = a 1,2-diacyl-sn-glycero-3-phospho-(1D-myo-inositol) + CMP + H(+)</text>
        <dbReference type="Rhea" id="RHEA:11580"/>
        <dbReference type="ChEBI" id="CHEBI:15378"/>
        <dbReference type="ChEBI" id="CHEBI:17268"/>
        <dbReference type="ChEBI" id="CHEBI:57880"/>
        <dbReference type="ChEBI" id="CHEBI:58332"/>
        <dbReference type="ChEBI" id="CHEBI:60377"/>
        <dbReference type="EC" id="2.7.8.11"/>
    </reaction>
</comment>
<evidence type="ECO:0000313" key="20">
    <source>
        <dbReference type="EnsemblProtists" id="PYU1_T001880"/>
    </source>
</evidence>
<dbReference type="Gene3D" id="1.20.120.1760">
    <property type="match status" value="1"/>
</dbReference>
<dbReference type="STRING" id="431595.K3WA89"/>
<keyword evidence="6 17" id="KW-0444">Lipid biosynthesis</keyword>
<evidence type="ECO:0000256" key="15">
    <source>
        <dbReference type="ARBA" id="ARBA00023211"/>
    </source>
</evidence>
<dbReference type="GO" id="GO:0003881">
    <property type="term" value="F:CDP-diacylglycerol-inositol 3-phosphatidyltransferase activity"/>
    <property type="evidence" value="ECO:0007669"/>
    <property type="project" value="UniProtKB-UniRule"/>
</dbReference>
<evidence type="ECO:0000256" key="8">
    <source>
        <dbReference type="ARBA" id="ARBA00022692"/>
    </source>
</evidence>
<evidence type="ECO:0000256" key="14">
    <source>
        <dbReference type="ARBA" id="ARBA00023209"/>
    </source>
</evidence>
<evidence type="ECO:0000256" key="2">
    <source>
        <dbReference type="ARBA" id="ARBA00001946"/>
    </source>
</evidence>